<dbReference type="OrthoDB" id="2369050at2759"/>
<feature type="region of interest" description="Disordered" evidence="1">
    <location>
        <begin position="172"/>
        <end position="204"/>
    </location>
</feature>
<reference evidence="2 3" key="1">
    <citation type="submission" date="2014-04" db="EMBL/GenBank/DDBJ databases">
        <authorList>
            <consortium name="DOE Joint Genome Institute"/>
            <person name="Kuo A."/>
            <person name="Ruytinx J."/>
            <person name="Rineau F."/>
            <person name="Colpaert J."/>
            <person name="Kohler A."/>
            <person name="Nagy L.G."/>
            <person name="Floudas D."/>
            <person name="Copeland A."/>
            <person name="Barry K.W."/>
            <person name="Cichocki N."/>
            <person name="Veneault-Fourrey C."/>
            <person name="LaButti K."/>
            <person name="Lindquist E.A."/>
            <person name="Lipzen A."/>
            <person name="Lundell T."/>
            <person name="Morin E."/>
            <person name="Murat C."/>
            <person name="Sun H."/>
            <person name="Tunlid A."/>
            <person name="Henrissat B."/>
            <person name="Grigoriev I.V."/>
            <person name="Hibbett D.S."/>
            <person name="Martin F."/>
            <person name="Nordberg H.P."/>
            <person name="Cantor M.N."/>
            <person name="Hua S.X."/>
        </authorList>
    </citation>
    <scope>NUCLEOTIDE SEQUENCE [LARGE SCALE GENOMIC DNA]</scope>
    <source>
        <strain evidence="2 3">UH-Slu-Lm8-n1</strain>
    </source>
</reference>
<dbReference type="Proteomes" id="UP000054485">
    <property type="component" value="Unassembled WGS sequence"/>
</dbReference>
<gene>
    <name evidence="2" type="ORF">CY34DRAFT_32780</name>
</gene>
<feature type="compositionally biased region" description="Low complexity" evidence="1">
    <location>
        <begin position="187"/>
        <end position="201"/>
    </location>
</feature>
<sequence>PKLSAGEITPQVACDWENACDTYFLHKQIDAADQVRMIASGMKDPRLRTWYLTQRATLDAGTFSEYMEALRNAWLECHWASKLRKKVLGSQQGTRAFYEWALDIQSLNALLYGNPSHLSDIQLRDQLEASLCDELTVPVLRAKLADNLTLKEWIEEVKHLDDERLEDLASHRKAAEEIHRSSKRSNTKTASTSSKTYNASSPRLGSLTETERALLMKHKGCFKCRKFYVSHQSKDCTDGAPEASSYKTLTESDANAAKPKSKPVAAVGPVGAVMPSSVLDDGSDSEDDMCVAPFETAHLIWPCLLTGPSSQTSERFDALIDHGSHLVLIDDAVVKRLGLRKRKLHTQIEANSAFMNPSSSPFSFSEYVLLSPSSINHDWTSRTIRAIIAPDLAVPLLLGGPFLSHNCLVIDHDCRTCIVKDSNYDLLNPPTIKPRVTTRIPTNHELRQLRKNVVMLANKEHLERLDKEMRRKYDDRFPEDIPHIDELPTDVVHRIKLKDPNAIIQCRRYNTPRKYREAW</sequence>
<organism evidence="2 3">
    <name type="scientific">Suillus luteus UH-Slu-Lm8-n1</name>
    <dbReference type="NCBI Taxonomy" id="930992"/>
    <lineage>
        <taxon>Eukaryota</taxon>
        <taxon>Fungi</taxon>
        <taxon>Dikarya</taxon>
        <taxon>Basidiomycota</taxon>
        <taxon>Agaricomycotina</taxon>
        <taxon>Agaricomycetes</taxon>
        <taxon>Agaricomycetidae</taxon>
        <taxon>Boletales</taxon>
        <taxon>Suillineae</taxon>
        <taxon>Suillaceae</taxon>
        <taxon>Suillus</taxon>
    </lineage>
</organism>
<evidence type="ECO:0000313" key="3">
    <source>
        <dbReference type="Proteomes" id="UP000054485"/>
    </source>
</evidence>
<dbReference type="Gene3D" id="2.40.70.10">
    <property type="entry name" value="Acid Proteases"/>
    <property type="match status" value="1"/>
</dbReference>
<keyword evidence="3" id="KW-1185">Reference proteome</keyword>
<dbReference type="AlphaFoldDB" id="A0A0D0A564"/>
<dbReference type="InParanoid" id="A0A0D0A564"/>
<dbReference type="CDD" id="cd00303">
    <property type="entry name" value="retropepsin_like"/>
    <property type="match status" value="1"/>
</dbReference>
<protein>
    <submittedName>
        <fullName evidence="2">Uncharacterized protein</fullName>
    </submittedName>
</protein>
<dbReference type="HOGENOM" id="CLU_018255_1_0_1"/>
<reference evidence="3" key="2">
    <citation type="submission" date="2015-01" db="EMBL/GenBank/DDBJ databases">
        <title>Evolutionary Origins and Diversification of the Mycorrhizal Mutualists.</title>
        <authorList>
            <consortium name="DOE Joint Genome Institute"/>
            <consortium name="Mycorrhizal Genomics Consortium"/>
            <person name="Kohler A."/>
            <person name="Kuo A."/>
            <person name="Nagy L.G."/>
            <person name="Floudas D."/>
            <person name="Copeland A."/>
            <person name="Barry K.W."/>
            <person name="Cichocki N."/>
            <person name="Veneault-Fourrey C."/>
            <person name="LaButti K."/>
            <person name="Lindquist E.A."/>
            <person name="Lipzen A."/>
            <person name="Lundell T."/>
            <person name="Morin E."/>
            <person name="Murat C."/>
            <person name="Riley R."/>
            <person name="Ohm R."/>
            <person name="Sun H."/>
            <person name="Tunlid A."/>
            <person name="Henrissat B."/>
            <person name="Grigoriev I.V."/>
            <person name="Hibbett D.S."/>
            <person name="Martin F."/>
        </authorList>
    </citation>
    <scope>NUCLEOTIDE SEQUENCE [LARGE SCALE GENOMIC DNA]</scope>
    <source>
        <strain evidence="3">UH-Slu-Lm8-n1</strain>
    </source>
</reference>
<dbReference type="EMBL" id="KN835500">
    <property type="protein sequence ID" value="KIK36766.1"/>
    <property type="molecule type" value="Genomic_DNA"/>
</dbReference>
<proteinExistence type="predicted"/>
<feature type="non-terminal residue" evidence="2">
    <location>
        <position position="519"/>
    </location>
</feature>
<evidence type="ECO:0000256" key="1">
    <source>
        <dbReference type="SAM" id="MobiDB-lite"/>
    </source>
</evidence>
<name>A0A0D0A564_9AGAM</name>
<feature type="non-terminal residue" evidence="2">
    <location>
        <position position="1"/>
    </location>
</feature>
<dbReference type="InterPro" id="IPR021109">
    <property type="entry name" value="Peptidase_aspartic_dom_sf"/>
</dbReference>
<dbReference type="STRING" id="930992.A0A0D0A564"/>
<evidence type="ECO:0000313" key="2">
    <source>
        <dbReference type="EMBL" id="KIK36766.1"/>
    </source>
</evidence>
<accession>A0A0D0A564</accession>